<organism evidence="2 3">
    <name type="scientific">Mycena sanguinolenta</name>
    <dbReference type="NCBI Taxonomy" id="230812"/>
    <lineage>
        <taxon>Eukaryota</taxon>
        <taxon>Fungi</taxon>
        <taxon>Dikarya</taxon>
        <taxon>Basidiomycota</taxon>
        <taxon>Agaricomycotina</taxon>
        <taxon>Agaricomycetes</taxon>
        <taxon>Agaricomycetidae</taxon>
        <taxon>Agaricales</taxon>
        <taxon>Marasmiineae</taxon>
        <taxon>Mycenaceae</taxon>
        <taxon>Mycena</taxon>
    </lineage>
</organism>
<feature type="compositionally biased region" description="Basic and acidic residues" evidence="1">
    <location>
        <begin position="645"/>
        <end position="656"/>
    </location>
</feature>
<keyword evidence="3" id="KW-1185">Reference proteome</keyword>
<dbReference type="AlphaFoldDB" id="A0A8H6ZDC3"/>
<protein>
    <submittedName>
        <fullName evidence="2">C2H2 and C2HC zinc finger</fullName>
    </submittedName>
</protein>
<gene>
    <name evidence="2" type="ORF">MSAN_00569900</name>
</gene>
<evidence type="ECO:0000256" key="1">
    <source>
        <dbReference type="SAM" id="MobiDB-lite"/>
    </source>
</evidence>
<dbReference type="EMBL" id="JACAZH010000003">
    <property type="protein sequence ID" value="KAF7373595.1"/>
    <property type="molecule type" value="Genomic_DNA"/>
</dbReference>
<sequence length="768" mass="86894">MRPKEIFTPAEAASRANQTRHELFALWRCLRAIVLAHEETIQKRWKKRTTIKRKQLLQEVDPTLPKEHAPEIAALGDQAAILQGNRTEFTLPYLNLEDLSVNNGIQFLCLLHWRAHEFPSKFLWFDDDTLHFGVRAGGVHRFHAMDCAMVAFGEEVNYGKVLEYSERLDESDEDSPDGGQMEHLLRESISFGDGLEILQTQSKLMKFLIGVVSKILCDLDLSNPVSSVALAAPIIPDPNTKFPWKSSARSNALKPYGPPPTFSFDEIAGLLESQYELAVQHLVDLRTEPIYLAEWIQFYYDHRPETIVGKAPTLLIQNRAIFSMLADAYSYLASYSVAKALVDEFRVIQAKFPNGVARARDLPPDYEAALKKFYAILNFVESRINRIHRQTLGCSSVLRAGVDIRCNGPAFAKHEMMFKFRPEDKLYTYMRLLLNSDQTFLWQLPRIFDQIDRMTEEPVERARVSPLVANILSHWAIIYDCKSILELHRPAVQDDESALEGMKRLEKWAPLFSGAPTKGTEPNIAQKAFPLARFMYPKGPRDAEWARKCQDVDDAFAAFWKAVDAPLVKYVGRSCLHSGPPSSRRLLANQEIGTTLPKAPTRRINPSSTAAVPFGGAAQSSVPTEPAQVPKEKQKTRGVATTESEDVRQKQEPAEHLRAAPVPISARAYKVFSTLFNATKDEELAVQQSSVAWKEILAAFSQLGFALEKTRGSAWTFRHSDGQRSVTIHEPHPEPTMRFWEARRFGRRLARRFGWSLDSFVLDTTAAN</sequence>
<name>A0A8H6ZDC3_9AGAR</name>
<evidence type="ECO:0000313" key="3">
    <source>
        <dbReference type="Proteomes" id="UP000623467"/>
    </source>
</evidence>
<reference evidence="2" key="1">
    <citation type="submission" date="2020-05" db="EMBL/GenBank/DDBJ databases">
        <title>Mycena genomes resolve the evolution of fungal bioluminescence.</title>
        <authorList>
            <person name="Tsai I.J."/>
        </authorList>
    </citation>
    <scope>NUCLEOTIDE SEQUENCE</scope>
    <source>
        <strain evidence="2">160909Yilan</strain>
    </source>
</reference>
<feature type="region of interest" description="Disordered" evidence="1">
    <location>
        <begin position="595"/>
        <end position="656"/>
    </location>
</feature>
<accession>A0A8H6ZDC3</accession>
<dbReference type="PANTHER" id="PTHR40788:SF2">
    <property type="entry name" value="CLR5 DOMAIN-CONTAINING PROTEIN"/>
    <property type="match status" value="1"/>
</dbReference>
<dbReference type="Proteomes" id="UP000623467">
    <property type="component" value="Unassembled WGS sequence"/>
</dbReference>
<evidence type="ECO:0000313" key="2">
    <source>
        <dbReference type="EMBL" id="KAF7373595.1"/>
    </source>
</evidence>
<dbReference type="PANTHER" id="PTHR40788">
    <property type="entry name" value="CLR5 DOMAIN-CONTAINING PROTEIN-RELATED"/>
    <property type="match status" value="1"/>
</dbReference>
<dbReference type="OrthoDB" id="2922289at2759"/>
<proteinExistence type="predicted"/>
<comment type="caution">
    <text evidence="2">The sequence shown here is derived from an EMBL/GenBank/DDBJ whole genome shotgun (WGS) entry which is preliminary data.</text>
</comment>